<feature type="domain" description="Right handed beta helix" evidence="6">
    <location>
        <begin position="1372"/>
        <end position="1520"/>
    </location>
</feature>
<evidence type="ECO:0000256" key="3">
    <source>
        <dbReference type="ARBA" id="ARBA00022825"/>
    </source>
</evidence>
<dbReference type="InterPro" id="IPR039448">
    <property type="entry name" value="Beta_helix"/>
</dbReference>
<protein>
    <submittedName>
        <fullName evidence="7">Uncharacterized protein</fullName>
    </submittedName>
</protein>
<sequence length="1687" mass="174401">MKRLLLLILCLCSLASVAQKPASKLNYDLQRLVPGFVPILTEGDEAVYDHLMYETNGNIVVRLLAKTTSEALLNELKVQKSIVVITSTKFTVTVSVPVSQLNDLETLQELRKAEPEYKPSHGAVVSQGDTAMKSQLARVTYGVNGAGVKVGVLSDSYNRLGGAATGVANGELPGPGNPNGFTNPVELLAEGPALFTSDEGRAMIEIVHDVAPGATKAFATAFVGGQAGFANNIIALKDATCKVIVDDVFYFAEPFFQNGVIAQAVNTVNAAGVTYFSLAGNHARTAYANNFRAGSFRFPLLTSGMVPAHNFAAPGDPDVYLLQLNNLSIGRAYTIVLQWDEPFPSVSGGAGAQTDLDMYLYNANGTIPTGSAATDNLGGDPIEIMQVIPLGSTRNIAIRHFAGPAPQNLRIVIYTNGLPLTFGNAAVPGINASTLVGHPNTPGAISVGAAPWYRTPAYGVTPPEIESFSSLGGTPILFDDAGNRLPAPIVYQKPEITGPDGGNTSFFGREIAEDTDSFRNFFGTSASAPHAAAVAALMVQLQSSNGQPPLTPDQIKTVMQNSTIDMDDPDIAGFQTGFDFRTGYGLLQADLALAQVNCITPITLTTGAIPKICEGTKSFTIPYTATTGSPISYSISGPGITSVNDAVLAAAPSSITVNLTGGATLPSMAFNLQLKNANGCFSDTIKGTVTVDPASIVDAGPDQTVCDSDTIYLNATLSGVATNMVWQKNAAFGTFIGPDTQPNAKFVLNAAGKMLDSLSFGAMSNDPGGNVCQGGLDTVKIYIIHGPTVEAGPEQRVCSSSPTVTLAGSKGGTATVATWSGGAGTFTPNNTTLNATYTPTPGEIAAGSVKLKLTTDDPAGICKAAVDSVVIKYDPAAIVDAGPDQTVCDADTIYLNATLSGVATNMVWQKNVAFGTFVGPDTSPSAKFVLNAAGKMLDSLTFGAMTNDPGGNVCQGGLDTVKIYIQHGAATVEAGPEQRVCSSSPTVTLAGSKGGTATVATWSGGAGTFTPNNTTLNATYTPTPGEIAAGSVKLKLTTDDPAGICKAAVDSVIITYDPASIVNAGPDQAICNTDTIVLNATLSGVATNMVWQKNVAFGTFITPDTQPFAKFVLNAAGKLLDSLSFGAMSNDPGANVCQGGLDTVKIYILHPAVPLVAEGDTINAGSSINLTATGCTGPGFTLRWYQAADDAPVSMPVSPLQTAAYYARCEQTRLDVICQSAKSTEFVVTVLPSLTTVIYVNVANNAPGQDGSSWSKAFASLQQGLTAAAALQASPNKVQVWVAQGTYKPGTLRKDVFSIPSGVKVFGGFVGTETLLSERNWKTNPTILSGEIGTTALNDNMYHVVLFKATNDTTQLDGFQIVRGFAEFFAGSQTNNLDDPSIQASGGGILAIDKSKGLIINCTITDNRATGGGGMHLRDSSHLHIIQSVIFGNEATFGGGVYVLGGSQPYFENVLFAINKGLGGALYANHSQPRLMNCTIASNKDGGNNVGGIYNTNAATTIQNSILWGNTPLQSTAGSNITNSIVEGGYAGTGNLNLNPLFVNPNANGLAPMGVLGDYHLQACSPAINSGSNAGAPNVDLDGNARPYPIGIGIADMGVYESQSTGSTGPNNLTVKEPITSGTVLKVAGKITATNQISGAKVVYQATNSVTLSPGFSATGNSFLAVIGDCSTPVPATVGSEESLNQK</sequence>
<evidence type="ECO:0000256" key="4">
    <source>
        <dbReference type="SAM" id="SignalP"/>
    </source>
</evidence>
<dbReference type="CDD" id="cd05562">
    <property type="entry name" value="Peptidases_S53_like"/>
    <property type="match status" value="1"/>
</dbReference>
<gene>
    <name evidence="7" type="ORF">DR864_06365</name>
</gene>
<keyword evidence="1" id="KW-0645">Protease</keyword>
<dbReference type="Gene3D" id="3.40.50.200">
    <property type="entry name" value="Peptidase S8/S53 domain"/>
    <property type="match status" value="1"/>
</dbReference>
<dbReference type="EMBL" id="CP030850">
    <property type="protein sequence ID" value="AXE17380.1"/>
    <property type="molecule type" value="Genomic_DNA"/>
</dbReference>
<organism evidence="7 8">
    <name type="scientific">Runella rosea</name>
    <dbReference type="NCBI Taxonomy" id="2259595"/>
    <lineage>
        <taxon>Bacteria</taxon>
        <taxon>Pseudomonadati</taxon>
        <taxon>Bacteroidota</taxon>
        <taxon>Cytophagia</taxon>
        <taxon>Cytophagales</taxon>
        <taxon>Spirosomataceae</taxon>
        <taxon>Runella</taxon>
    </lineage>
</organism>
<dbReference type="InterPro" id="IPR036852">
    <property type="entry name" value="Peptidase_S8/S53_dom_sf"/>
</dbReference>
<dbReference type="InterPro" id="IPR034075">
    <property type="entry name" value="Glr3161-like_dom"/>
</dbReference>
<reference evidence="7 8" key="1">
    <citation type="submission" date="2018-07" db="EMBL/GenBank/DDBJ databases">
        <title>Genome sequencing of Runella.</title>
        <authorList>
            <person name="Baek M.-G."/>
            <person name="Yi H."/>
        </authorList>
    </citation>
    <scope>NUCLEOTIDE SEQUENCE [LARGE SCALE GENOMIC DNA]</scope>
    <source>
        <strain evidence="7 8">HYN0085</strain>
    </source>
</reference>
<evidence type="ECO:0000313" key="7">
    <source>
        <dbReference type="EMBL" id="AXE17380.1"/>
    </source>
</evidence>
<dbReference type="InterPro" id="IPR011050">
    <property type="entry name" value="Pectin_lyase_fold/virulence"/>
</dbReference>
<evidence type="ECO:0000256" key="2">
    <source>
        <dbReference type="ARBA" id="ARBA00022801"/>
    </source>
</evidence>
<feature type="domain" description="Peptidase S8/S53" evidence="5">
    <location>
        <begin position="512"/>
        <end position="585"/>
    </location>
</feature>
<name>A0A344TFF9_9BACT</name>
<dbReference type="NCBIfam" id="NF041518">
    <property type="entry name" value="choice_anch_Q"/>
    <property type="match status" value="1"/>
</dbReference>
<feature type="chain" id="PRO_5016855629" evidence="4">
    <location>
        <begin position="19"/>
        <end position="1687"/>
    </location>
</feature>
<keyword evidence="2" id="KW-0378">Hydrolase</keyword>
<dbReference type="GO" id="GO:0006508">
    <property type="term" value="P:proteolysis"/>
    <property type="evidence" value="ECO:0007669"/>
    <property type="project" value="UniProtKB-KW"/>
</dbReference>
<proteinExistence type="predicted"/>
<dbReference type="GO" id="GO:0004252">
    <property type="term" value="F:serine-type endopeptidase activity"/>
    <property type="evidence" value="ECO:0007669"/>
    <property type="project" value="InterPro"/>
</dbReference>
<evidence type="ECO:0000259" key="5">
    <source>
        <dbReference type="Pfam" id="PF00082"/>
    </source>
</evidence>
<evidence type="ECO:0000256" key="1">
    <source>
        <dbReference type="ARBA" id="ARBA00022670"/>
    </source>
</evidence>
<dbReference type="InterPro" id="IPR023828">
    <property type="entry name" value="Peptidase_S8_Ser-AS"/>
</dbReference>
<dbReference type="Proteomes" id="UP000251993">
    <property type="component" value="Chromosome"/>
</dbReference>
<evidence type="ECO:0000313" key="8">
    <source>
        <dbReference type="Proteomes" id="UP000251993"/>
    </source>
</evidence>
<dbReference type="SUPFAM" id="SSF51126">
    <property type="entry name" value="Pectin lyase-like"/>
    <property type="match status" value="1"/>
</dbReference>
<accession>A0A344TFF9</accession>
<dbReference type="InterPro" id="IPR055015">
    <property type="entry name" value="GCX_COOH"/>
</dbReference>
<dbReference type="SUPFAM" id="SSF52743">
    <property type="entry name" value="Subtilisin-like"/>
    <property type="match status" value="1"/>
</dbReference>
<dbReference type="RefSeq" id="WP_114066166.1">
    <property type="nucleotide sequence ID" value="NZ_CP030850.1"/>
</dbReference>
<dbReference type="PROSITE" id="PS00138">
    <property type="entry name" value="SUBTILASE_SER"/>
    <property type="match status" value="1"/>
</dbReference>
<dbReference type="OrthoDB" id="355609at2"/>
<dbReference type="InterPro" id="IPR000209">
    <property type="entry name" value="Peptidase_S8/S53_dom"/>
</dbReference>
<dbReference type="NCBIfam" id="NF045639">
    <property type="entry name" value="GCX_COOH"/>
    <property type="match status" value="1"/>
</dbReference>
<keyword evidence="8" id="KW-1185">Reference proteome</keyword>
<feature type="signal peptide" evidence="4">
    <location>
        <begin position="1"/>
        <end position="18"/>
    </location>
</feature>
<dbReference type="InterPro" id="IPR059226">
    <property type="entry name" value="Choice_anch_Q_dom"/>
</dbReference>
<dbReference type="Pfam" id="PF00082">
    <property type="entry name" value="Peptidase_S8"/>
    <property type="match status" value="1"/>
</dbReference>
<dbReference type="Pfam" id="PF13229">
    <property type="entry name" value="Beta_helix"/>
    <property type="match status" value="1"/>
</dbReference>
<dbReference type="KEGG" id="run:DR864_06365"/>
<keyword evidence="4" id="KW-0732">Signal</keyword>
<evidence type="ECO:0000259" key="6">
    <source>
        <dbReference type="Pfam" id="PF13229"/>
    </source>
</evidence>
<keyword evidence="3" id="KW-0720">Serine protease</keyword>